<evidence type="ECO:0000313" key="3">
    <source>
        <dbReference type="Proteomes" id="UP000008068"/>
    </source>
</evidence>
<sequence length="102" mass="11604">MMYNNMGASTVGRVVGAGGGHGNGHIVHGGRHFASLEKSKAQRYSRSEYHLMDNNNEFTDYDTIQRQLTTSLIFLCFWYLEILFEILIRFFEKLCFSGAISS</sequence>
<accession>G0P2C7</accession>
<dbReference type="HOGENOM" id="CLU_2279935_0_0_1"/>
<keyword evidence="1" id="KW-0472">Membrane</keyword>
<evidence type="ECO:0000313" key="2">
    <source>
        <dbReference type="EMBL" id="EGT43002.1"/>
    </source>
</evidence>
<dbReference type="AlphaFoldDB" id="G0P2C7"/>
<dbReference type="STRING" id="135651.G0P2C7"/>
<organism evidence="3">
    <name type="scientific">Caenorhabditis brenneri</name>
    <name type="common">Nematode worm</name>
    <dbReference type="NCBI Taxonomy" id="135651"/>
    <lineage>
        <taxon>Eukaryota</taxon>
        <taxon>Metazoa</taxon>
        <taxon>Ecdysozoa</taxon>
        <taxon>Nematoda</taxon>
        <taxon>Chromadorea</taxon>
        <taxon>Rhabditida</taxon>
        <taxon>Rhabditina</taxon>
        <taxon>Rhabditomorpha</taxon>
        <taxon>Rhabditoidea</taxon>
        <taxon>Rhabditidae</taxon>
        <taxon>Peloderinae</taxon>
        <taxon>Caenorhabditis</taxon>
    </lineage>
</organism>
<dbReference type="InParanoid" id="G0P2C7"/>
<protein>
    <submittedName>
        <fullName evidence="2">Uncharacterized protein</fullName>
    </submittedName>
</protein>
<keyword evidence="3" id="KW-1185">Reference proteome</keyword>
<keyword evidence="1" id="KW-0812">Transmembrane</keyword>
<dbReference type="Proteomes" id="UP000008068">
    <property type="component" value="Unassembled WGS sequence"/>
</dbReference>
<reference evidence="3" key="1">
    <citation type="submission" date="2011-07" db="EMBL/GenBank/DDBJ databases">
        <authorList>
            <consortium name="Caenorhabditis brenneri Sequencing and Analysis Consortium"/>
            <person name="Wilson R.K."/>
        </authorList>
    </citation>
    <scope>NUCLEOTIDE SEQUENCE [LARGE SCALE GENOMIC DNA]</scope>
    <source>
        <strain evidence="3">PB2801</strain>
    </source>
</reference>
<proteinExistence type="predicted"/>
<evidence type="ECO:0000256" key="1">
    <source>
        <dbReference type="SAM" id="Phobius"/>
    </source>
</evidence>
<keyword evidence="1" id="KW-1133">Transmembrane helix</keyword>
<dbReference type="EMBL" id="GL380024">
    <property type="protein sequence ID" value="EGT43002.1"/>
    <property type="molecule type" value="Genomic_DNA"/>
</dbReference>
<feature type="transmembrane region" description="Helical" evidence="1">
    <location>
        <begin position="68"/>
        <end position="88"/>
    </location>
</feature>
<gene>
    <name evidence="2" type="ORF">CAEBREN_21662</name>
</gene>
<name>G0P2C7_CAEBE</name>